<dbReference type="GO" id="GO:0051301">
    <property type="term" value="P:cell division"/>
    <property type="evidence" value="ECO:0007669"/>
    <property type="project" value="UniProtKB-UniRule"/>
</dbReference>
<evidence type="ECO:0000256" key="10">
    <source>
        <dbReference type="ARBA" id="ARBA00023172"/>
    </source>
</evidence>
<dbReference type="GO" id="GO:0009037">
    <property type="term" value="F:tyrosine-based site-specific recombinase activity"/>
    <property type="evidence" value="ECO:0007669"/>
    <property type="project" value="UniProtKB-UniRule"/>
</dbReference>
<dbReference type="InterPro" id="IPR011932">
    <property type="entry name" value="Recomb_XerD"/>
</dbReference>
<feature type="domain" description="Core-binding (CB)" evidence="14">
    <location>
        <begin position="7"/>
        <end position="93"/>
    </location>
</feature>
<keyword evidence="9 12" id="KW-0238">DNA-binding</keyword>
<dbReference type="NCBIfam" id="NF040815">
    <property type="entry name" value="recomb_XerA_Arch"/>
    <property type="match status" value="1"/>
</dbReference>
<dbReference type="InterPro" id="IPR011931">
    <property type="entry name" value="Recomb_XerC"/>
</dbReference>
<evidence type="ECO:0000256" key="7">
    <source>
        <dbReference type="ARBA" id="ARBA00022829"/>
    </source>
</evidence>
<evidence type="ECO:0000256" key="11">
    <source>
        <dbReference type="ARBA" id="ARBA00023306"/>
    </source>
</evidence>
<dbReference type="NCBIfam" id="NF001399">
    <property type="entry name" value="PRK00283.1"/>
    <property type="match status" value="1"/>
</dbReference>
<dbReference type="InterPro" id="IPR023009">
    <property type="entry name" value="Tyrosine_recombinase_XerC/XerD"/>
</dbReference>
<evidence type="ECO:0000313" key="15">
    <source>
        <dbReference type="EMBL" id="XBC47137.1"/>
    </source>
</evidence>
<dbReference type="Gene3D" id="1.10.150.130">
    <property type="match status" value="1"/>
</dbReference>
<dbReference type="PANTHER" id="PTHR30349">
    <property type="entry name" value="PHAGE INTEGRASE-RELATED"/>
    <property type="match status" value="1"/>
</dbReference>
<evidence type="ECO:0000256" key="2">
    <source>
        <dbReference type="ARBA" id="ARBA00006657"/>
    </source>
</evidence>
<reference evidence="15" key="1">
    <citation type="submission" date="2023-12" db="EMBL/GenBank/DDBJ databases">
        <title>Dolosigranulum savutii sp. nov. isolated from human upper respiratory samples collected in Botswana.</title>
        <authorList>
            <person name="Kelly M.S."/>
        </authorList>
    </citation>
    <scope>NUCLEOTIDE SEQUENCE</scope>
    <source>
        <strain evidence="16">MSK211</strain>
        <strain evidence="15">MSK312</strain>
    </source>
</reference>
<dbReference type="PROSITE" id="PS51898">
    <property type="entry name" value="TYR_RECOMBINASE"/>
    <property type="match status" value="1"/>
</dbReference>
<dbReference type="Pfam" id="PF00589">
    <property type="entry name" value="Phage_integrase"/>
    <property type="match status" value="1"/>
</dbReference>
<dbReference type="EMBL" id="CP142434">
    <property type="protein sequence ID" value="XBC47137.1"/>
    <property type="molecule type" value="Genomic_DNA"/>
</dbReference>
<evidence type="ECO:0000256" key="12">
    <source>
        <dbReference type="HAMAP-Rule" id="MF_01807"/>
    </source>
</evidence>
<keyword evidence="8 12" id="KW-0229">DNA integration</keyword>
<feature type="active site" evidence="12">
    <location>
        <position position="254"/>
    </location>
</feature>
<evidence type="ECO:0000256" key="8">
    <source>
        <dbReference type="ARBA" id="ARBA00022908"/>
    </source>
</evidence>
<feature type="active site" evidence="12">
    <location>
        <position position="178"/>
    </location>
</feature>
<feature type="active site" evidence="12">
    <location>
        <position position="154"/>
    </location>
</feature>
<dbReference type="InterPro" id="IPR013762">
    <property type="entry name" value="Integrase-like_cat_sf"/>
</dbReference>
<evidence type="ECO:0000256" key="1">
    <source>
        <dbReference type="ARBA" id="ARBA00004496"/>
    </source>
</evidence>
<keyword evidence="6 12" id="KW-0132">Cell division</keyword>
<evidence type="ECO:0000259" key="13">
    <source>
        <dbReference type="PROSITE" id="PS51898"/>
    </source>
</evidence>
<dbReference type="GO" id="GO:0006313">
    <property type="term" value="P:DNA transposition"/>
    <property type="evidence" value="ECO:0007669"/>
    <property type="project" value="UniProtKB-UniRule"/>
</dbReference>
<dbReference type="InterPro" id="IPR010998">
    <property type="entry name" value="Integrase_recombinase_N"/>
</dbReference>
<dbReference type="InterPro" id="IPR044068">
    <property type="entry name" value="CB"/>
</dbReference>
<dbReference type="InterPro" id="IPR011010">
    <property type="entry name" value="DNA_brk_join_enz"/>
</dbReference>
<dbReference type="EMBL" id="CP142436">
    <property type="protein sequence ID" value="XBC51359.1"/>
    <property type="molecule type" value="Genomic_DNA"/>
</dbReference>
<keyword evidence="10 12" id="KW-0233">DNA recombination</keyword>
<evidence type="ECO:0000256" key="9">
    <source>
        <dbReference type="ARBA" id="ARBA00023125"/>
    </source>
</evidence>
<gene>
    <name evidence="12 15" type="primary">xerD</name>
    <name evidence="16" type="ORF">VUQ07_09095</name>
    <name evidence="15" type="ORF">VUQ09_05970</name>
</gene>
<keyword evidence="11 12" id="KW-0131">Cell cycle</keyword>
<dbReference type="NCBIfam" id="TIGR02225">
    <property type="entry name" value="recomb_XerD"/>
    <property type="match status" value="1"/>
</dbReference>
<evidence type="ECO:0000259" key="14">
    <source>
        <dbReference type="PROSITE" id="PS51900"/>
    </source>
</evidence>
<dbReference type="InterPro" id="IPR004107">
    <property type="entry name" value="Integrase_SAM-like_N"/>
</dbReference>
<sequence length="305" mass="34625">MTKGTEMIGQEALAEYIIYLKIERGLSANTVTSYKRDIEKYLTFLTEKKITQLDEVSRFEILDFLQTLRQSGVADNSIIRMVSSLRKFHQYLKRESIVSDDPMQLIDTPKKASTLPKAISPQAVEQLLEAPDTTTPLGVRDRTILELMYATGLRISELVNLKLSDMHLTMGFIQTMGKGEKERIIPLGEIASQWLDHYLDGARVYLQDQSAETSECVFLNSRGKGLSRQGVWKKVKQLALEAGIDQNVTPHTLRHSFATHLLENGADLRMVQELLGHADISTTQIYTHITKTRLKQVYSDYHPRA</sequence>
<dbReference type="PANTHER" id="PTHR30349:SF81">
    <property type="entry name" value="TYROSINE RECOMBINASE XERC"/>
    <property type="match status" value="1"/>
</dbReference>
<evidence type="ECO:0000313" key="16">
    <source>
        <dbReference type="EMBL" id="XBC51359.1"/>
    </source>
</evidence>
<dbReference type="GO" id="GO:0003677">
    <property type="term" value="F:DNA binding"/>
    <property type="evidence" value="ECO:0007669"/>
    <property type="project" value="UniProtKB-UniRule"/>
</dbReference>
<dbReference type="Pfam" id="PF02899">
    <property type="entry name" value="Phage_int_SAM_1"/>
    <property type="match status" value="1"/>
</dbReference>
<dbReference type="HAMAP" id="MF_01807">
    <property type="entry name" value="Recomb_XerD"/>
    <property type="match status" value="1"/>
</dbReference>
<keyword evidence="7 12" id="KW-0159">Chromosome partition</keyword>
<dbReference type="InterPro" id="IPR002104">
    <property type="entry name" value="Integrase_catalytic"/>
</dbReference>
<name>A0AB74TVF5_9LACT</name>
<comment type="similarity">
    <text evidence="2">Belongs to the 'phage' integrase family. XerC subfamily.</text>
</comment>
<dbReference type="GO" id="GO:0007059">
    <property type="term" value="P:chromosome segregation"/>
    <property type="evidence" value="ECO:0007669"/>
    <property type="project" value="UniProtKB-UniRule"/>
</dbReference>
<evidence type="ECO:0000256" key="4">
    <source>
        <dbReference type="ARBA" id="ARBA00015810"/>
    </source>
</evidence>
<feature type="active site" evidence="12">
    <location>
        <position position="277"/>
    </location>
</feature>
<comment type="function">
    <text evidence="12">Site-specific tyrosine recombinase, which acts by catalyzing the cutting and rejoining of the recombining DNA molecules. The XerC-XerD complex is essential to convert dimers of the bacterial chromosome into monomers to permit their segregation at cell division. It also contributes to the segregational stability of plasmids.</text>
</comment>
<dbReference type="NCBIfam" id="TIGR02224">
    <property type="entry name" value="recomb_XerC"/>
    <property type="match status" value="1"/>
</dbReference>
<proteinExistence type="inferred from homology"/>
<dbReference type="CDD" id="cd00798">
    <property type="entry name" value="INT_XerDC_C"/>
    <property type="match status" value="1"/>
</dbReference>
<accession>A0AB74TVF5</accession>
<evidence type="ECO:0000256" key="6">
    <source>
        <dbReference type="ARBA" id="ARBA00022618"/>
    </source>
</evidence>
<feature type="active site" description="O-(3'-phospho-DNA)-tyrosine intermediate" evidence="12">
    <location>
        <position position="286"/>
    </location>
</feature>
<evidence type="ECO:0000256" key="5">
    <source>
        <dbReference type="ARBA" id="ARBA00022490"/>
    </source>
</evidence>
<organism evidence="15">
    <name type="scientific">Dolosigranulum savutiense</name>
    <dbReference type="NCBI Taxonomy" id="3110288"/>
    <lineage>
        <taxon>Bacteria</taxon>
        <taxon>Bacillati</taxon>
        <taxon>Bacillota</taxon>
        <taxon>Bacilli</taxon>
        <taxon>Lactobacillales</taxon>
        <taxon>Carnobacteriaceae</taxon>
        <taxon>Dolosigranulum</taxon>
    </lineage>
</organism>
<dbReference type="InterPro" id="IPR050090">
    <property type="entry name" value="Tyrosine_recombinase_XerCD"/>
</dbReference>
<keyword evidence="5 12" id="KW-0963">Cytoplasm</keyword>
<dbReference type="PROSITE" id="PS51900">
    <property type="entry name" value="CB"/>
    <property type="match status" value="1"/>
</dbReference>
<protein>
    <recommendedName>
        <fullName evidence="4 12">Tyrosine recombinase XerD</fullName>
    </recommendedName>
</protein>
<comment type="similarity">
    <text evidence="3 12">Belongs to the 'phage' integrase family. XerD subfamily.</text>
</comment>
<evidence type="ECO:0000256" key="3">
    <source>
        <dbReference type="ARBA" id="ARBA00010450"/>
    </source>
</evidence>
<dbReference type="HAMAP" id="MF_01808">
    <property type="entry name" value="Recomb_XerC_XerD"/>
    <property type="match status" value="1"/>
</dbReference>
<comment type="subcellular location">
    <subcellularLocation>
        <location evidence="1 12">Cytoplasm</location>
    </subcellularLocation>
</comment>
<dbReference type="Gene3D" id="1.10.443.10">
    <property type="entry name" value="Intergrase catalytic core"/>
    <property type="match status" value="1"/>
</dbReference>
<feature type="active site" evidence="12">
    <location>
        <position position="251"/>
    </location>
</feature>
<dbReference type="GO" id="GO:0005737">
    <property type="term" value="C:cytoplasm"/>
    <property type="evidence" value="ECO:0007669"/>
    <property type="project" value="UniProtKB-SubCell"/>
</dbReference>
<dbReference type="AlphaFoldDB" id="A0AB74TVF5"/>
<dbReference type="SUPFAM" id="SSF56349">
    <property type="entry name" value="DNA breaking-rejoining enzymes"/>
    <property type="match status" value="1"/>
</dbReference>
<comment type="subunit">
    <text evidence="12">Forms a cyclic heterotetrameric complex composed of two molecules of XerC and two molecules of XerD.</text>
</comment>
<feature type="domain" description="Tyr recombinase" evidence="13">
    <location>
        <begin position="114"/>
        <end position="299"/>
    </location>
</feature>